<evidence type="ECO:0000256" key="1">
    <source>
        <dbReference type="SAM" id="MobiDB-lite"/>
    </source>
</evidence>
<dbReference type="SUPFAM" id="SSF81383">
    <property type="entry name" value="F-box domain"/>
    <property type="match status" value="1"/>
</dbReference>
<dbReference type="EMBL" id="JAAAJB010000538">
    <property type="protein sequence ID" value="KAG0254089.1"/>
    <property type="molecule type" value="Genomic_DNA"/>
</dbReference>
<keyword evidence="3" id="KW-1185">Reference proteome</keyword>
<dbReference type="InterPro" id="IPR036047">
    <property type="entry name" value="F-box-like_dom_sf"/>
</dbReference>
<evidence type="ECO:0000313" key="2">
    <source>
        <dbReference type="EMBL" id="KAG0254089.1"/>
    </source>
</evidence>
<dbReference type="AlphaFoldDB" id="A0A9P6PVU7"/>
<dbReference type="Gene3D" id="3.80.10.10">
    <property type="entry name" value="Ribonuclease Inhibitor"/>
    <property type="match status" value="1"/>
</dbReference>
<dbReference type="Proteomes" id="UP000807716">
    <property type="component" value="Unassembled WGS sequence"/>
</dbReference>
<accession>A0A9P6PVU7</accession>
<dbReference type="InterPro" id="IPR032675">
    <property type="entry name" value="LRR_dom_sf"/>
</dbReference>
<evidence type="ECO:0000313" key="3">
    <source>
        <dbReference type="Proteomes" id="UP000807716"/>
    </source>
</evidence>
<sequence>MHPSQHPPELALLIAQHLTTADQKACTLVCKSWYANYVPIVWSTLRLPPPRRLRADSLVTDALARTRAAVLRKHVHHIRYLHWPLLRNPKDDNSCEDELYQIVAQECRSQLREIHASIGCQQHFDVYTALVDANPDLQTLDIHVDMQTRTHDDFCFMLARLAQKSPRLQHLSLSCGKLPTSWLVQLLACLPRLKSLHLRRRWEHFSKASVPGLTCIIPTVPSDQISFQSLKRLVLEQETIDDEMVSLLNQCPNLEHLHVRYLGLIKASQEALDQLQKNLPRLRSCTLRVPRGSWMYYSIETILKALPKQSIRELNILSGPITEMVFVADHFSARLEHLTFHSTPWYDGEFKGLSIILINCRALKSLVVQSHNPIHVRHQLLGVRPHLFHINRWACTQLEVLRIPLYLDRGHCLTDAPPRHMEDIPIFPEPPGVDAYKMDSDEMGMNIGKKKKKRSIKTGESWRDWVKTERLLMQRLGDLIHLRELDFSTECCRRGKKMNRTCLTWSLENGLVYLAGLSKLERLHRGRGRFLQELPELRWMKQHWPNLRELTCAPIPEDPPYRQWLQDHMPSLKIVALDSTGPHSPYPPEPELSSSFKWPSEITSTWQNQ</sequence>
<gene>
    <name evidence="2" type="ORF">DFQ27_007030</name>
</gene>
<protein>
    <recommendedName>
        <fullName evidence="4">F-box domain-containing protein</fullName>
    </recommendedName>
</protein>
<reference evidence="2" key="1">
    <citation type="journal article" date="2020" name="Fungal Divers.">
        <title>Resolving the Mortierellaceae phylogeny through synthesis of multi-gene phylogenetics and phylogenomics.</title>
        <authorList>
            <person name="Vandepol N."/>
            <person name="Liber J."/>
            <person name="Desiro A."/>
            <person name="Na H."/>
            <person name="Kennedy M."/>
            <person name="Barry K."/>
            <person name="Grigoriev I.V."/>
            <person name="Miller A.N."/>
            <person name="O'Donnell K."/>
            <person name="Stajich J.E."/>
            <person name="Bonito G."/>
        </authorList>
    </citation>
    <scope>NUCLEOTIDE SEQUENCE</scope>
    <source>
        <strain evidence="2">BC1065</strain>
    </source>
</reference>
<proteinExistence type="predicted"/>
<comment type="caution">
    <text evidence="2">The sequence shown here is derived from an EMBL/GenBank/DDBJ whole genome shotgun (WGS) entry which is preliminary data.</text>
</comment>
<name>A0A9P6PVU7_9FUNG</name>
<dbReference type="OrthoDB" id="2397020at2759"/>
<dbReference type="PANTHER" id="PTHR38926:SF72">
    <property type="entry name" value="IM:7136021-RELATED"/>
    <property type="match status" value="1"/>
</dbReference>
<dbReference type="PANTHER" id="PTHR38926">
    <property type="entry name" value="F-BOX DOMAIN CONTAINING PROTEIN, EXPRESSED"/>
    <property type="match status" value="1"/>
</dbReference>
<organism evidence="2 3">
    <name type="scientific">Actinomortierella ambigua</name>
    <dbReference type="NCBI Taxonomy" id="1343610"/>
    <lineage>
        <taxon>Eukaryota</taxon>
        <taxon>Fungi</taxon>
        <taxon>Fungi incertae sedis</taxon>
        <taxon>Mucoromycota</taxon>
        <taxon>Mortierellomycotina</taxon>
        <taxon>Mortierellomycetes</taxon>
        <taxon>Mortierellales</taxon>
        <taxon>Mortierellaceae</taxon>
        <taxon>Actinomortierella</taxon>
    </lineage>
</organism>
<dbReference type="SUPFAM" id="SSF52047">
    <property type="entry name" value="RNI-like"/>
    <property type="match status" value="1"/>
</dbReference>
<feature type="region of interest" description="Disordered" evidence="1">
    <location>
        <begin position="579"/>
        <end position="609"/>
    </location>
</feature>
<evidence type="ECO:0008006" key="4">
    <source>
        <dbReference type="Google" id="ProtNLM"/>
    </source>
</evidence>